<keyword evidence="3" id="KW-1185">Reference proteome</keyword>
<evidence type="ECO:0000259" key="1">
    <source>
        <dbReference type="PROSITE" id="PS50995"/>
    </source>
</evidence>
<dbReference type="Proteomes" id="UP001595872">
    <property type="component" value="Unassembled WGS sequence"/>
</dbReference>
<dbReference type="PRINTS" id="PR00598">
    <property type="entry name" value="HTHMARR"/>
</dbReference>
<dbReference type="InterPro" id="IPR036388">
    <property type="entry name" value="WH-like_DNA-bd_sf"/>
</dbReference>
<protein>
    <submittedName>
        <fullName evidence="2">MarR family winged helix-turn-helix transcriptional regulator</fullName>
    </submittedName>
</protein>
<organism evidence="2 3">
    <name type="scientific">Actinomadura gamaensis</name>
    <dbReference type="NCBI Taxonomy" id="1763541"/>
    <lineage>
        <taxon>Bacteria</taxon>
        <taxon>Bacillati</taxon>
        <taxon>Actinomycetota</taxon>
        <taxon>Actinomycetes</taxon>
        <taxon>Streptosporangiales</taxon>
        <taxon>Thermomonosporaceae</taxon>
        <taxon>Actinomadura</taxon>
    </lineage>
</organism>
<proteinExistence type="predicted"/>
<sequence>MTTNESRPAPAATESEGGPPVGAAFLLAQLGAHAAGVFAERIKVLDLTPPQAGLLRMLKARPGGSQRELADRLGMPPSRFVPFVDTMEQRGLVERRRNPDDRRLHALYLTEAGESLLNELIPLAIEHEKDLVSPLSPEEHRQLTSLLRRIAEDHGLVPGVHPGYRSVRTR</sequence>
<dbReference type="SUPFAM" id="SSF46785">
    <property type="entry name" value="Winged helix' DNA-binding domain"/>
    <property type="match status" value="1"/>
</dbReference>
<evidence type="ECO:0000313" key="3">
    <source>
        <dbReference type="Proteomes" id="UP001595872"/>
    </source>
</evidence>
<dbReference type="SMART" id="SM00347">
    <property type="entry name" value="HTH_MARR"/>
    <property type="match status" value="1"/>
</dbReference>
<dbReference type="PROSITE" id="PS50995">
    <property type="entry name" value="HTH_MARR_2"/>
    <property type="match status" value="1"/>
</dbReference>
<accession>A0ABV9U0B0</accession>
<dbReference type="InterPro" id="IPR000835">
    <property type="entry name" value="HTH_MarR-typ"/>
</dbReference>
<comment type="caution">
    <text evidence="2">The sequence shown here is derived from an EMBL/GenBank/DDBJ whole genome shotgun (WGS) entry which is preliminary data.</text>
</comment>
<dbReference type="InterPro" id="IPR036390">
    <property type="entry name" value="WH_DNA-bd_sf"/>
</dbReference>
<dbReference type="InterPro" id="IPR039422">
    <property type="entry name" value="MarR/SlyA-like"/>
</dbReference>
<name>A0ABV9U0B0_9ACTN</name>
<reference evidence="3" key="1">
    <citation type="journal article" date="2019" name="Int. J. Syst. Evol. Microbiol.">
        <title>The Global Catalogue of Microorganisms (GCM) 10K type strain sequencing project: providing services to taxonomists for standard genome sequencing and annotation.</title>
        <authorList>
            <consortium name="The Broad Institute Genomics Platform"/>
            <consortium name="The Broad Institute Genome Sequencing Center for Infectious Disease"/>
            <person name="Wu L."/>
            <person name="Ma J."/>
        </authorList>
    </citation>
    <scope>NUCLEOTIDE SEQUENCE [LARGE SCALE GENOMIC DNA]</scope>
    <source>
        <strain evidence="3">KLKA75</strain>
    </source>
</reference>
<feature type="domain" description="HTH marR-type" evidence="1">
    <location>
        <begin position="20"/>
        <end position="152"/>
    </location>
</feature>
<evidence type="ECO:0000313" key="2">
    <source>
        <dbReference type="EMBL" id="MFC4908985.1"/>
    </source>
</evidence>
<dbReference type="Gene3D" id="1.10.10.10">
    <property type="entry name" value="Winged helix-like DNA-binding domain superfamily/Winged helix DNA-binding domain"/>
    <property type="match status" value="1"/>
</dbReference>
<dbReference type="RefSeq" id="WP_378256114.1">
    <property type="nucleotide sequence ID" value="NZ_JBHSIT010000004.1"/>
</dbReference>
<dbReference type="Pfam" id="PF12802">
    <property type="entry name" value="MarR_2"/>
    <property type="match status" value="1"/>
</dbReference>
<gene>
    <name evidence="2" type="ORF">ACFPCY_16800</name>
</gene>
<dbReference type="PANTHER" id="PTHR33164">
    <property type="entry name" value="TRANSCRIPTIONAL REGULATOR, MARR FAMILY"/>
    <property type="match status" value="1"/>
</dbReference>
<dbReference type="EMBL" id="JBHSIT010000004">
    <property type="protein sequence ID" value="MFC4908985.1"/>
    <property type="molecule type" value="Genomic_DNA"/>
</dbReference>
<dbReference type="PANTHER" id="PTHR33164:SF43">
    <property type="entry name" value="HTH-TYPE TRANSCRIPTIONAL REPRESSOR YETL"/>
    <property type="match status" value="1"/>
</dbReference>